<accession>A0A0D2IJ30</accession>
<dbReference type="RefSeq" id="XP_013272880.1">
    <property type="nucleotide sequence ID" value="XM_013417426.1"/>
</dbReference>
<dbReference type="SUPFAM" id="SSF53474">
    <property type="entry name" value="alpha/beta-Hydrolases"/>
    <property type="match status" value="1"/>
</dbReference>
<proteinExistence type="predicted"/>
<dbReference type="GO" id="GO:0016787">
    <property type="term" value="F:hydrolase activity"/>
    <property type="evidence" value="ECO:0007669"/>
    <property type="project" value="UniProtKB-KW"/>
</dbReference>
<dbReference type="AlphaFoldDB" id="A0A0D2IJ30"/>
<keyword evidence="4" id="KW-1185">Reference proteome</keyword>
<dbReference type="Pfam" id="PF07859">
    <property type="entry name" value="Abhydrolase_3"/>
    <property type="match status" value="1"/>
</dbReference>
<dbReference type="EMBL" id="KN847477">
    <property type="protein sequence ID" value="KIX05744.1"/>
    <property type="molecule type" value="Genomic_DNA"/>
</dbReference>
<dbReference type="Proteomes" id="UP000053617">
    <property type="component" value="Unassembled WGS sequence"/>
</dbReference>
<evidence type="ECO:0000259" key="2">
    <source>
        <dbReference type="Pfam" id="PF07859"/>
    </source>
</evidence>
<dbReference type="VEuPathDB" id="FungiDB:Z518_03716"/>
<reference evidence="3 4" key="1">
    <citation type="submission" date="2015-01" db="EMBL/GenBank/DDBJ databases">
        <title>The Genome Sequence of Rhinocladiella mackenzie CBS 650.93.</title>
        <authorList>
            <consortium name="The Broad Institute Genomics Platform"/>
            <person name="Cuomo C."/>
            <person name="de Hoog S."/>
            <person name="Gorbushina A."/>
            <person name="Stielow B."/>
            <person name="Teixiera M."/>
            <person name="Abouelleil A."/>
            <person name="Chapman S.B."/>
            <person name="Priest M."/>
            <person name="Young S.K."/>
            <person name="Wortman J."/>
            <person name="Nusbaum C."/>
            <person name="Birren B."/>
        </authorList>
    </citation>
    <scope>NUCLEOTIDE SEQUENCE [LARGE SCALE GENOMIC DNA]</scope>
    <source>
        <strain evidence="3 4">CBS 650.93</strain>
    </source>
</reference>
<evidence type="ECO:0000313" key="4">
    <source>
        <dbReference type="Proteomes" id="UP000053617"/>
    </source>
</evidence>
<sequence>MSLPSPRQAMASPIHPVSMLEKLDVFPGLLSLAGTAVYTAVTAPFRGESGAYTFGQHVAHAVLRKVHPHGSRIGARYVGEPFSKVYAKWCQDKGVQPEYVTLKSGCRAFWMGDHKAAKYIMIYYHGGGFSLDGDDTHIKFWHTVQSDLEANNIPIAILFLEYSLVPHATYPTQIIEAVEAFQYAKTELKRPASEIILGGDSAGGNMCLAILSHIMHPSPDFPELKLVDGEKLKALVLVGPWVSFKLDWASEERNRYKDIVSAYVGGKWSKDYLAGKETSSYAEAILPPADWWKDSRVEQLIAVSGGDEVLIDPITQWVEKYKSVNPDTTTYVIGAHEAHIAPIINLRFGNTTETEQGKGIKSFLKANL</sequence>
<feature type="domain" description="Alpha/beta hydrolase fold-3" evidence="2">
    <location>
        <begin position="121"/>
        <end position="330"/>
    </location>
</feature>
<dbReference type="InterPro" id="IPR013094">
    <property type="entry name" value="AB_hydrolase_3"/>
</dbReference>
<evidence type="ECO:0000256" key="1">
    <source>
        <dbReference type="ARBA" id="ARBA00022801"/>
    </source>
</evidence>
<dbReference type="InterPro" id="IPR029058">
    <property type="entry name" value="AB_hydrolase_fold"/>
</dbReference>
<dbReference type="InterPro" id="IPR050300">
    <property type="entry name" value="GDXG_lipolytic_enzyme"/>
</dbReference>
<dbReference type="Gene3D" id="3.40.50.1820">
    <property type="entry name" value="alpha/beta hydrolase"/>
    <property type="match status" value="1"/>
</dbReference>
<evidence type="ECO:0000313" key="3">
    <source>
        <dbReference type="EMBL" id="KIX05744.1"/>
    </source>
</evidence>
<dbReference type="STRING" id="1442369.A0A0D2IJ30"/>
<protein>
    <recommendedName>
        <fullName evidence="2">Alpha/beta hydrolase fold-3 domain-containing protein</fullName>
    </recommendedName>
</protein>
<dbReference type="HOGENOM" id="CLU_042179_3_0_1"/>
<keyword evidence="1" id="KW-0378">Hydrolase</keyword>
<dbReference type="GeneID" id="25291787"/>
<name>A0A0D2IJ30_9EURO</name>
<dbReference type="PANTHER" id="PTHR48081">
    <property type="entry name" value="AB HYDROLASE SUPERFAMILY PROTEIN C4A8.06C"/>
    <property type="match status" value="1"/>
</dbReference>
<organism evidence="3 4">
    <name type="scientific">Rhinocladiella mackenziei CBS 650.93</name>
    <dbReference type="NCBI Taxonomy" id="1442369"/>
    <lineage>
        <taxon>Eukaryota</taxon>
        <taxon>Fungi</taxon>
        <taxon>Dikarya</taxon>
        <taxon>Ascomycota</taxon>
        <taxon>Pezizomycotina</taxon>
        <taxon>Eurotiomycetes</taxon>
        <taxon>Chaetothyriomycetidae</taxon>
        <taxon>Chaetothyriales</taxon>
        <taxon>Herpotrichiellaceae</taxon>
        <taxon>Rhinocladiella</taxon>
    </lineage>
</organism>
<dbReference type="OrthoDB" id="2152029at2759"/>
<gene>
    <name evidence="3" type="ORF">Z518_03716</name>
</gene>
<dbReference type="PANTHER" id="PTHR48081:SF31">
    <property type="entry name" value="STERYL ACETYL HYDROLASE MUG81-RELATED"/>
    <property type="match status" value="1"/>
</dbReference>